<evidence type="ECO:0000313" key="3">
    <source>
        <dbReference type="EMBL" id="KAK1320235.1"/>
    </source>
</evidence>
<evidence type="ECO:0000313" key="4">
    <source>
        <dbReference type="Proteomes" id="UP001180020"/>
    </source>
</evidence>
<evidence type="ECO:0000259" key="2">
    <source>
        <dbReference type="SMART" id="SM00225"/>
    </source>
</evidence>
<dbReference type="InterPro" id="IPR057441">
    <property type="entry name" value="Beta_prop_At2g24240"/>
</dbReference>
<feature type="domain" description="BTB" evidence="2">
    <location>
        <begin position="18"/>
        <end position="114"/>
    </location>
</feature>
<dbReference type="PANTHER" id="PTHR11145:SF8">
    <property type="entry name" value="RE57120P"/>
    <property type="match status" value="1"/>
</dbReference>
<dbReference type="SUPFAM" id="SSF54695">
    <property type="entry name" value="POZ domain"/>
    <property type="match status" value="1"/>
</dbReference>
<dbReference type="AlphaFoldDB" id="A0AAV9F5L4"/>
<evidence type="ECO:0000256" key="1">
    <source>
        <dbReference type="ARBA" id="ARBA00004906"/>
    </source>
</evidence>
<gene>
    <name evidence="3" type="ORF">QJS10_CPA03g01857</name>
</gene>
<reference evidence="3" key="2">
    <citation type="submission" date="2023-06" db="EMBL/GenBank/DDBJ databases">
        <authorList>
            <person name="Ma L."/>
            <person name="Liu K.-W."/>
            <person name="Li Z."/>
            <person name="Hsiao Y.-Y."/>
            <person name="Qi Y."/>
            <person name="Fu T."/>
            <person name="Tang G."/>
            <person name="Zhang D."/>
            <person name="Sun W.-H."/>
            <person name="Liu D.-K."/>
            <person name="Li Y."/>
            <person name="Chen G.-Z."/>
            <person name="Liu X.-D."/>
            <person name="Liao X.-Y."/>
            <person name="Jiang Y.-T."/>
            <person name="Yu X."/>
            <person name="Hao Y."/>
            <person name="Huang J."/>
            <person name="Zhao X.-W."/>
            <person name="Ke S."/>
            <person name="Chen Y.-Y."/>
            <person name="Wu W.-L."/>
            <person name="Hsu J.-L."/>
            <person name="Lin Y.-F."/>
            <person name="Huang M.-D."/>
            <person name="Li C.-Y."/>
            <person name="Huang L."/>
            <person name="Wang Z.-W."/>
            <person name="Zhao X."/>
            <person name="Zhong W.-Y."/>
            <person name="Peng D.-H."/>
            <person name="Ahmad S."/>
            <person name="Lan S."/>
            <person name="Zhang J.-S."/>
            <person name="Tsai W.-C."/>
            <person name="Van De Peer Y."/>
            <person name="Liu Z.-J."/>
        </authorList>
    </citation>
    <scope>NUCLEOTIDE SEQUENCE</scope>
    <source>
        <strain evidence="3">CP</strain>
        <tissue evidence="3">Leaves</tissue>
    </source>
</reference>
<keyword evidence="4" id="KW-1185">Reference proteome</keyword>
<dbReference type="Pfam" id="PF25279">
    <property type="entry name" value="Beta_prop_At2g24240"/>
    <property type="match status" value="1"/>
</dbReference>
<dbReference type="PANTHER" id="PTHR11145">
    <property type="entry name" value="BTB/POZ DOMAIN-CONTAINING ADAPTER FOR CUL3-MEDIATED RHOA DEGRADATION PROTEIN FAMILY MEMBER"/>
    <property type="match status" value="1"/>
</dbReference>
<comment type="pathway">
    <text evidence="1">Protein modification; protein ubiquitination.</text>
</comment>
<dbReference type="Proteomes" id="UP001180020">
    <property type="component" value="Unassembled WGS sequence"/>
</dbReference>
<dbReference type="Gene3D" id="3.30.710.10">
    <property type="entry name" value="Potassium Channel Kv1.1, Chain A"/>
    <property type="match status" value="1"/>
</dbReference>
<dbReference type="GO" id="GO:0051260">
    <property type="term" value="P:protein homooligomerization"/>
    <property type="evidence" value="ECO:0007669"/>
    <property type="project" value="InterPro"/>
</dbReference>
<accession>A0AAV9F5L4</accession>
<proteinExistence type="predicted"/>
<dbReference type="InterPro" id="IPR003131">
    <property type="entry name" value="T1-type_BTB"/>
</dbReference>
<sequence>MDDSNSEDAPDLRPSDGDRIRLNVGGRLFETTVSTLRSGGPDSLLWALSNRPISSDPIFIDRDPDAFSALLSLLRSGRLPSSSTLHRHYLSDEASFYGLDHLLRSSLSPPPLLATDASIVTTLSPSSDALPSALSASGGVSSSDGSVWIAHGGQVSAYDWSLLHSATIRTHLDEISALRRVRPDFAAVASPVSPGLHLYSLYGGLHAGSAQWSDPSDPRVHKATVVAIAPDDDPFGPTIFASFECPHRENSIAAVDRSTLTISSLIGRQSGGSAKTAVPGKLRHLPEKNLIFSVAISSGAFGYSGYVRLWDVRSGDAVWETSEPGSGRSSRFGDTFADVDVNSDESAMFKVCSKSGDVAIADLRMLGEDPWVYLEEANPVLRGVSGGGGGGATTVLHCYQRQVFVSREGALGVWSQVEEDREKRVTERTFRKNWVDKEGDSDRGVIRLMEGGGNRLFVCREGVEGVEVWESSESSGVVFIS</sequence>
<dbReference type="InterPro" id="IPR000210">
    <property type="entry name" value="BTB/POZ_dom"/>
</dbReference>
<dbReference type="Pfam" id="PF02214">
    <property type="entry name" value="BTB_2"/>
    <property type="match status" value="1"/>
</dbReference>
<comment type="caution">
    <text evidence="3">The sequence shown here is derived from an EMBL/GenBank/DDBJ whole genome shotgun (WGS) entry which is preliminary data.</text>
</comment>
<dbReference type="SMART" id="SM00225">
    <property type="entry name" value="BTB"/>
    <property type="match status" value="1"/>
</dbReference>
<organism evidence="3 4">
    <name type="scientific">Acorus calamus</name>
    <name type="common">Sweet flag</name>
    <dbReference type="NCBI Taxonomy" id="4465"/>
    <lineage>
        <taxon>Eukaryota</taxon>
        <taxon>Viridiplantae</taxon>
        <taxon>Streptophyta</taxon>
        <taxon>Embryophyta</taxon>
        <taxon>Tracheophyta</taxon>
        <taxon>Spermatophyta</taxon>
        <taxon>Magnoliopsida</taxon>
        <taxon>Liliopsida</taxon>
        <taxon>Acoraceae</taxon>
        <taxon>Acorus</taxon>
    </lineage>
</organism>
<dbReference type="EMBL" id="JAUJYO010000003">
    <property type="protein sequence ID" value="KAK1320235.1"/>
    <property type="molecule type" value="Genomic_DNA"/>
</dbReference>
<reference evidence="3" key="1">
    <citation type="journal article" date="2023" name="Nat. Commun.">
        <title>Diploid and tetraploid genomes of Acorus and the evolution of monocots.</title>
        <authorList>
            <person name="Ma L."/>
            <person name="Liu K.W."/>
            <person name="Li Z."/>
            <person name="Hsiao Y.Y."/>
            <person name="Qi Y."/>
            <person name="Fu T."/>
            <person name="Tang G.D."/>
            <person name="Zhang D."/>
            <person name="Sun W.H."/>
            <person name="Liu D.K."/>
            <person name="Li Y."/>
            <person name="Chen G.Z."/>
            <person name="Liu X.D."/>
            <person name="Liao X.Y."/>
            <person name="Jiang Y.T."/>
            <person name="Yu X."/>
            <person name="Hao Y."/>
            <person name="Huang J."/>
            <person name="Zhao X.W."/>
            <person name="Ke S."/>
            <person name="Chen Y.Y."/>
            <person name="Wu W.L."/>
            <person name="Hsu J.L."/>
            <person name="Lin Y.F."/>
            <person name="Huang M.D."/>
            <person name="Li C.Y."/>
            <person name="Huang L."/>
            <person name="Wang Z.W."/>
            <person name="Zhao X."/>
            <person name="Zhong W.Y."/>
            <person name="Peng D.H."/>
            <person name="Ahmad S."/>
            <person name="Lan S."/>
            <person name="Zhang J.S."/>
            <person name="Tsai W.C."/>
            <person name="Van de Peer Y."/>
            <person name="Liu Z.J."/>
        </authorList>
    </citation>
    <scope>NUCLEOTIDE SEQUENCE</scope>
    <source>
        <strain evidence="3">CP</strain>
    </source>
</reference>
<name>A0AAV9F5L4_ACOCL</name>
<protein>
    <submittedName>
        <fullName evidence="3">BTB/POZ domain-containing protein</fullName>
    </submittedName>
</protein>
<dbReference type="InterPro" id="IPR011333">
    <property type="entry name" value="SKP1/BTB/POZ_sf"/>
</dbReference>
<dbReference type="InterPro" id="IPR045068">
    <property type="entry name" value="BACURD1-3"/>
</dbReference>